<keyword evidence="2 4" id="KW-0238">DNA-binding</keyword>
<dbReference type="Gene3D" id="1.10.10.60">
    <property type="entry name" value="Homeodomain-like"/>
    <property type="match status" value="1"/>
</dbReference>
<dbReference type="Pfam" id="PF00440">
    <property type="entry name" value="TetR_N"/>
    <property type="match status" value="1"/>
</dbReference>
<name>A0ABP7TET9_9ACTN</name>
<keyword evidence="8" id="KW-1185">Reference proteome</keyword>
<sequence length="211" mass="22641">MGLGGEGVSSPRRVSAVSGEGQRARRGRARDHSKDQAVLEATIKVLASEGLAGLSMDRVAAVSGVSKVTVYTRWASKNALIGAALAYLQVDHVPKGTGRVRDDLVAHLRAMRQQYYESGGMALLGNCLADEPSSGELLARIRESTLLPRRAHFAEVLRAGVERGELRTDIDVERATSLVVGSLYADHVAGRPMGPDWEESVVDDLLRGLRA</sequence>
<dbReference type="SUPFAM" id="SSF46689">
    <property type="entry name" value="Homeodomain-like"/>
    <property type="match status" value="1"/>
</dbReference>
<dbReference type="Proteomes" id="UP001500456">
    <property type="component" value="Unassembled WGS sequence"/>
</dbReference>
<feature type="region of interest" description="Disordered" evidence="5">
    <location>
        <begin position="1"/>
        <end position="35"/>
    </location>
</feature>
<evidence type="ECO:0000313" key="8">
    <source>
        <dbReference type="Proteomes" id="UP001500456"/>
    </source>
</evidence>
<evidence type="ECO:0000256" key="3">
    <source>
        <dbReference type="ARBA" id="ARBA00023163"/>
    </source>
</evidence>
<dbReference type="PANTHER" id="PTHR30055:SF148">
    <property type="entry name" value="TETR-FAMILY TRANSCRIPTIONAL REGULATOR"/>
    <property type="match status" value="1"/>
</dbReference>
<comment type="caution">
    <text evidence="7">The sequence shown here is derived from an EMBL/GenBank/DDBJ whole genome shotgun (WGS) entry which is preliminary data.</text>
</comment>
<evidence type="ECO:0000259" key="6">
    <source>
        <dbReference type="PROSITE" id="PS50977"/>
    </source>
</evidence>
<evidence type="ECO:0000256" key="2">
    <source>
        <dbReference type="ARBA" id="ARBA00023125"/>
    </source>
</evidence>
<keyword evidence="3" id="KW-0804">Transcription</keyword>
<dbReference type="Pfam" id="PF16859">
    <property type="entry name" value="TetR_C_11"/>
    <property type="match status" value="1"/>
</dbReference>
<dbReference type="EMBL" id="BAAAZX010000037">
    <property type="protein sequence ID" value="GAA4024988.1"/>
    <property type="molecule type" value="Genomic_DNA"/>
</dbReference>
<dbReference type="InterPro" id="IPR011075">
    <property type="entry name" value="TetR_C"/>
</dbReference>
<dbReference type="PROSITE" id="PS50977">
    <property type="entry name" value="HTH_TETR_2"/>
    <property type="match status" value="1"/>
</dbReference>
<dbReference type="InterPro" id="IPR001647">
    <property type="entry name" value="HTH_TetR"/>
</dbReference>
<dbReference type="InterPro" id="IPR050109">
    <property type="entry name" value="HTH-type_TetR-like_transc_reg"/>
</dbReference>
<reference evidence="8" key="1">
    <citation type="journal article" date="2019" name="Int. J. Syst. Evol. Microbiol.">
        <title>The Global Catalogue of Microorganisms (GCM) 10K type strain sequencing project: providing services to taxonomists for standard genome sequencing and annotation.</title>
        <authorList>
            <consortium name="The Broad Institute Genomics Platform"/>
            <consortium name="The Broad Institute Genome Sequencing Center for Infectious Disease"/>
            <person name="Wu L."/>
            <person name="Ma J."/>
        </authorList>
    </citation>
    <scope>NUCLEOTIDE SEQUENCE [LARGE SCALE GENOMIC DNA]</scope>
    <source>
        <strain evidence="8">JCM 16924</strain>
    </source>
</reference>
<protein>
    <submittedName>
        <fullName evidence="7">TetR/AcrR family transcriptional regulator</fullName>
    </submittedName>
</protein>
<evidence type="ECO:0000256" key="1">
    <source>
        <dbReference type="ARBA" id="ARBA00023015"/>
    </source>
</evidence>
<feature type="DNA-binding region" description="H-T-H motif" evidence="4">
    <location>
        <begin position="55"/>
        <end position="74"/>
    </location>
</feature>
<dbReference type="InterPro" id="IPR009057">
    <property type="entry name" value="Homeodomain-like_sf"/>
</dbReference>
<dbReference type="InterPro" id="IPR036271">
    <property type="entry name" value="Tet_transcr_reg_TetR-rel_C_sf"/>
</dbReference>
<evidence type="ECO:0000313" key="7">
    <source>
        <dbReference type="EMBL" id="GAA4024988.1"/>
    </source>
</evidence>
<feature type="domain" description="HTH tetR-type" evidence="6">
    <location>
        <begin position="32"/>
        <end position="92"/>
    </location>
</feature>
<dbReference type="Gene3D" id="1.10.357.10">
    <property type="entry name" value="Tetracycline Repressor, domain 2"/>
    <property type="match status" value="1"/>
</dbReference>
<dbReference type="SUPFAM" id="SSF48498">
    <property type="entry name" value="Tetracyclin repressor-like, C-terminal domain"/>
    <property type="match status" value="1"/>
</dbReference>
<keyword evidence="1" id="KW-0805">Transcription regulation</keyword>
<organism evidence="7 8">
    <name type="scientific">Streptomyces plumbiresistens</name>
    <dbReference type="NCBI Taxonomy" id="511811"/>
    <lineage>
        <taxon>Bacteria</taxon>
        <taxon>Bacillati</taxon>
        <taxon>Actinomycetota</taxon>
        <taxon>Actinomycetes</taxon>
        <taxon>Kitasatosporales</taxon>
        <taxon>Streptomycetaceae</taxon>
        <taxon>Streptomyces</taxon>
    </lineage>
</organism>
<evidence type="ECO:0000256" key="4">
    <source>
        <dbReference type="PROSITE-ProRule" id="PRU00335"/>
    </source>
</evidence>
<proteinExistence type="predicted"/>
<dbReference type="PRINTS" id="PR00455">
    <property type="entry name" value="HTHTETR"/>
</dbReference>
<accession>A0ABP7TET9</accession>
<dbReference type="PANTHER" id="PTHR30055">
    <property type="entry name" value="HTH-TYPE TRANSCRIPTIONAL REGULATOR RUTR"/>
    <property type="match status" value="1"/>
</dbReference>
<gene>
    <name evidence="7" type="ORF">GCM10022232_83010</name>
</gene>
<evidence type="ECO:0000256" key="5">
    <source>
        <dbReference type="SAM" id="MobiDB-lite"/>
    </source>
</evidence>